<dbReference type="Proteomes" id="UP000636709">
    <property type="component" value="Unassembled WGS sequence"/>
</dbReference>
<dbReference type="EMBL" id="JACEFO010000519">
    <property type="protein sequence ID" value="KAF8768506.1"/>
    <property type="molecule type" value="Genomic_DNA"/>
</dbReference>
<dbReference type="PANTHER" id="PTHR45940">
    <property type="entry name" value="WUSCHEL-RELATED HOMEOBOX 1-RELATED"/>
    <property type="match status" value="1"/>
</dbReference>
<evidence type="ECO:0000313" key="14">
    <source>
        <dbReference type="Proteomes" id="UP000636709"/>
    </source>
</evidence>
<keyword evidence="7 9" id="KW-0539">Nucleus</keyword>
<dbReference type="GO" id="GO:0005634">
    <property type="term" value="C:nucleus"/>
    <property type="evidence" value="ECO:0007669"/>
    <property type="project" value="UniProtKB-SubCell"/>
</dbReference>
<dbReference type="GO" id="GO:0003700">
    <property type="term" value="F:DNA-binding transcription factor activity"/>
    <property type="evidence" value="ECO:0007669"/>
    <property type="project" value="InterPro"/>
</dbReference>
<dbReference type="Pfam" id="PF00046">
    <property type="entry name" value="Homeodomain"/>
    <property type="match status" value="1"/>
</dbReference>
<dbReference type="GO" id="GO:0099402">
    <property type="term" value="P:plant organ development"/>
    <property type="evidence" value="ECO:0007669"/>
    <property type="project" value="InterPro"/>
</dbReference>
<evidence type="ECO:0000259" key="12">
    <source>
        <dbReference type="PROSITE" id="PS50071"/>
    </source>
</evidence>
<evidence type="ECO:0000256" key="9">
    <source>
        <dbReference type="PROSITE-ProRule" id="PRU00108"/>
    </source>
</evidence>
<keyword evidence="4 9" id="KW-0238">DNA-binding</keyword>
<feature type="DNA-binding region" description="Homeobox" evidence="9">
    <location>
        <begin position="55"/>
        <end position="91"/>
    </location>
</feature>
<gene>
    <name evidence="13" type="ORF">HU200_007559</name>
</gene>
<comment type="subcellular location">
    <subcellularLocation>
        <location evidence="1 9 10">Nucleus</location>
    </subcellularLocation>
</comment>
<keyword evidence="5 9" id="KW-0371">Homeobox</keyword>
<evidence type="ECO:0000256" key="11">
    <source>
        <dbReference type="SAM" id="MobiDB-lite"/>
    </source>
</evidence>
<dbReference type="AlphaFoldDB" id="A0A835FQE7"/>
<evidence type="ECO:0000256" key="1">
    <source>
        <dbReference type="ARBA" id="ARBA00004123"/>
    </source>
</evidence>
<evidence type="ECO:0000256" key="8">
    <source>
        <dbReference type="ARBA" id="ARBA00024040"/>
    </source>
</evidence>
<evidence type="ECO:0000256" key="6">
    <source>
        <dbReference type="ARBA" id="ARBA00023163"/>
    </source>
</evidence>
<evidence type="ECO:0000256" key="5">
    <source>
        <dbReference type="ARBA" id="ARBA00023155"/>
    </source>
</evidence>
<evidence type="ECO:0000313" key="13">
    <source>
        <dbReference type="EMBL" id="KAF8768506.1"/>
    </source>
</evidence>
<feature type="domain" description="Homeobox" evidence="12">
    <location>
        <begin position="53"/>
        <end position="90"/>
    </location>
</feature>
<name>A0A835FQE7_9POAL</name>
<comment type="similarity">
    <text evidence="8">Belongs to the WUS homeobox family.</text>
</comment>
<dbReference type="PROSITE" id="PS50071">
    <property type="entry name" value="HOMEOBOX_2"/>
    <property type="match status" value="1"/>
</dbReference>
<keyword evidence="14" id="KW-1185">Reference proteome</keyword>
<evidence type="ECO:0000256" key="7">
    <source>
        <dbReference type="ARBA" id="ARBA00023242"/>
    </source>
</evidence>
<keyword evidence="6" id="KW-0804">Transcription</keyword>
<dbReference type="InterPro" id="IPR009057">
    <property type="entry name" value="Homeodomain-like_sf"/>
</dbReference>
<evidence type="ECO:0000256" key="2">
    <source>
        <dbReference type="ARBA" id="ARBA00022473"/>
    </source>
</evidence>
<feature type="region of interest" description="Disordered" evidence="11">
    <location>
        <begin position="1"/>
        <end position="21"/>
    </location>
</feature>
<dbReference type="PANTHER" id="PTHR45940:SF6">
    <property type="entry name" value="WUSCHEL-RELATED HOMEOBOX 2"/>
    <property type="match status" value="1"/>
</dbReference>
<sequence length="224" mass="24835">MAMPQQAGGVEVPTAVARPPRRRCRRRSAAAAALANARWNPTKEQVATACARPRRSRSRQIAARLREHGHVEAKNVFYWFQNHKARQRQRQKQDTFAYFTGLLRRPPPLNLLFRPPAGGPPPPYPHHGRLPVPSPAPAAACNNNNADRHGGTSVVVKGIRETLVVMVVTRFNVAGLPMLAAFDPVSPPLCMLAPGLEELKACLRRPLPPKRPDTAFHIIPYFLP</sequence>
<accession>A0A835FQE7</accession>
<keyword evidence="3" id="KW-0805">Transcription regulation</keyword>
<keyword evidence="2" id="KW-0217">Developmental protein</keyword>
<organism evidence="13 14">
    <name type="scientific">Digitaria exilis</name>
    <dbReference type="NCBI Taxonomy" id="1010633"/>
    <lineage>
        <taxon>Eukaryota</taxon>
        <taxon>Viridiplantae</taxon>
        <taxon>Streptophyta</taxon>
        <taxon>Embryophyta</taxon>
        <taxon>Tracheophyta</taxon>
        <taxon>Spermatophyta</taxon>
        <taxon>Magnoliopsida</taxon>
        <taxon>Liliopsida</taxon>
        <taxon>Poales</taxon>
        <taxon>Poaceae</taxon>
        <taxon>PACMAD clade</taxon>
        <taxon>Panicoideae</taxon>
        <taxon>Panicodae</taxon>
        <taxon>Paniceae</taxon>
        <taxon>Anthephorinae</taxon>
        <taxon>Digitaria</taxon>
    </lineage>
</organism>
<dbReference type="GO" id="GO:0003677">
    <property type="term" value="F:DNA binding"/>
    <property type="evidence" value="ECO:0007669"/>
    <property type="project" value="UniProtKB-UniRule"/>
</dbReference>
<evidence type="ECO:0000256" key="4">
    <source>
        <dbReference type="ARBA" id="ARBA00023125"/>
    </source>
</evidence>
<evidence type="ECO:0000256" key="10">
    <source>
        <dbReference type="RuleBase" id="RU000682"/>
    </source>
</evidence>
<comment type="caution">
    <text evidence="13">The sequence shown here is derived from an EMBL/GenBank/DDBJ whole genome shotgun (WGS) entry which is preliminary data.</text>
</comment>
<dbReference type="InterPro" id="IPR044555">
    <property type="entry name" value="WUSCHEL-like"/>
</dbReference>
<reference evidence="13" key="1">
    <citation type="submission" date="2020-07" db="EMBL/GenBank/DDBJ databases">
        <title>Genome sequence and genetic diversity analysis of an under-domesticated orphan crop, white fonio (Digitaria exilis).</title>
        <authorList>
            <person name="Bennetzen J.L."/>
            <person name="Chen S."/>
            <person name="Ma X."/>
            <person name="Wang X."/>
            <person name="Yssel A.E.J."/>
            <person name="Chaluvadi S.R."/>
            <person name="Johnson M."/>
            <person name="Gangashetty P."/>
            <person name="Hamidou F."/>
            <person name="Sanogo M.D."/>
            <person name="Zwaenepoel A."/>
            <person name="Wallace J."/>
            <person name="Van De Peer Y."/>
            <person name="Van Deynze A."/>
        </authorList>
    </citation>
    <scope>NUCLEOTIDE SEQUENCE</scope>
    <source>
        <tissue evidence="13">Leaves</tissue>
    </source>
</reference>
<protein>
    <recommendedName>
        <fullName evidence="12">Homeobox domain-containing protein</fullName>
    </recommendedName>
</protein>
<dbReference type="InterPro" id="IPR001356">
    <property type="entry name" value="HD"/>
</dbReference>
<evidence type="ECO:0000256" key="3">
    <source>
        <dbReference type="ARBA" id="ARBA00023015"/>
    </source>
</evidence>
<proteinExistence type="inferred from homology"/>
<dbReference type="SUPFAM" id="SSF46689">
    <property type="entry name" value="Homeodomain-like"/>
    <property type="match status" value="1"/>
</dbReference>